<sequence length="515" mass="57709">MGASSSSHQVSQEEKEAETLAMATGCLPMLQKAFTKLSNPQTNTIPIKTLRECFYIQSTKLESEESAIPESFPKLLENLGASVIDQFFKTENEEISSFEFLRGFVRCCGRNPASVSLNMLCKLYSKTCAKVDMLPKPEILFDDSIDGKVSGSLTTADMHMLLWMCWIMAHSPWILRFCDEQNGKAALVLPEINHLVFSVMVSCSEIGSDMDILGKDVSVCTDQISIGKFHLWALATVPGLANCLGRYVHDRLQRLSSIHEESNKCEQDVSEPSSRSVGDLSSANTRNRHLLTCGRAWAISLSLRDFSIEELLKTCCFPERGVGTCQQLLYRSCLDGKGMNRFWAKVEGYHGPLLMLISASSGSQSHHGVGQWIIGVLIYQGFENKDVYYGIYEAHPKPVGIAFGESIGNERVVLDEDFSRITVRHHAGDKTYKPGSLIANQGFLSVEASILEVEVWGLGGKVAREVQDSYKQREQLFAEQRRKVDLKNFTSWEDLPEKIMMDMISDPNRVRREDR</sequence>
<evidence type="ECO:0000313" key="2">
    <source>
        <dbReference type="EMBL" id="ERN14447.1"/>
    </source>
</evidence>
<protein>
    <recommendedName>
        <fullName evidence="1">TLDc domain-containing protein</fullName>
    </recommendedName>
</protein>
<proteinExistence type="predicted"/>
<dbReference type="EMBL" id="KI392548">
    <property type="protein sequence ID" value="ERN14447.1"/>
    <property type="molecule type" value="Genomic_DNA"/>
</dbReference>
<dbReference type="eggNOG" id="KOG4636">
    <property type="taxonomic scope" value="Eukaryota"/>
</dbReference>
<organism evidence="2 3">
    <name type="scientific">Amborella trichopoda</name>
    <dbReference type="NCBI Taxonomy" id="13333"/>
    <lineage>
        <taxon>Eukaryota</taxon>
        <taxon>Viridiplantae</taxon>
        <taxon>Streptophyta</taxon>
        <taxon>Embryophyta</taxon>
        <taxon>Tracheophyta</taxon>
        <taxon>Spermatophyta</taxon>
        <taxon>Magnoliopsida</taxon>
        <taxon>Amborellales</taxon>
        <taxon>Amborellaceae</taxon>
        <taxon>Amborella</taxon>
    </lineage>
</organism>
<reference evidence="3" key="1">
    <citation type="journal article" date="2013" name="Science">
        <title>The Amborella genome and the evolution of flowering plants.</title>
        <authorList>
            <consortium name="Amborella Genome Project"/>
        </authorList>
    </citation>
    <scope>NUCLEOTIDE SEQUENCE [LARGE SCALE GENOMIC DNA]</scope>
</reference>
<evidence type="ECO:0000259" key="1">
    <source>
        <dbReference type="SMART" id="SM00584"/>
    </source>
</evidence>
<dbReference type="PANTHER" id="PTHR23354:SF104">
    <property type="entry name" value="TLD-DOMAIN CONTAINING NUCLEOLAR PROTEIN"/>
    <property type="match status" value="1"/>
</dbReference>
<dbReference type="Proteomes" id="UP000017836">
    <property type="component" value="Unassembled WGS sequence"/>
</dbReference>
<dbReference type="Pfam" id="PF07534">
    <property type="entry name" value="TLD"/>
    <property type="match status" value="1"/>
</dbReference>
<keyword evidence="3" id="KW-1185">Reference proteome</keyword>
<feature type="domain" description="TLDc" evidence="1">
    <location>
        <begin position="305"/>
        <end position="459"/>
    </location>
</feature>
<dbReference type="Gramene" id="ERN14447">
    <property type="protein sequence ID" value="ERN14447"/>
    <property type="gene ID" value="AMTR_s00185p00029250"/>
</dbReference>
<dbReference type="HOGENOM" id="CLU_024957_0_0_1"/>
<dbReference type="InterPro" id="IPR006571">
    <property type="entry name" value="TLDc_dom"/>
</dbReference>
<accession>U5CZ82</accession>
<evidence type="ECO:0000313" key="3">
    <source>
        <dbReference type="Proteomes" id="UP000017836"/>
    </source>
</evidence>
<dbReference type="AlphaFoldDB" id="U5CZ82"/>
<gene>
    <name evidence="2" type="ORF">AMTR_s00185p00029250</name>
</gene>
<name>U5CZ82_AMBTC</name>
<dbReference type="PANTHER" id="PTHR23354">
    <property type="entry name" value="NUCLEOLAR PROTEIN 7/ESTROGEN RECEPTOR COACTIVATOR-RELATED"/>
    <property type="match status" value="1"/>
</dbReference>
<dbReference type="SMART" id="SM00584">
    <property type="entry name" value="TLDc"/>
    <property type="match status" value="1"/>
</dbReference>
<dbReference type="OMA" id="GNERIFM"/>